<sequence length="101" mass="11901">MSARIYKPSKTAMQSGRAKTHRWILEFDPEEPRTIDPLMGWTSSRDMKSQIHLRFPTKEAAIAYAEKHGIAYHVHEPHERAPRRVAYADNFKADRRFPWSH</sequence>
<evidence type="ECO:0000256" key="4">
    <source>
        <dbReference type="ARBA" id="ARBA00022946"/>
    </source>
</evidence>
<organism evidence="7 8">
    <name type="scientific">Amorphus orientalis</name>
    <dbReference type="NCBI Taxonomy" id="649198"/>
    <lineage>
        <taxon>Bacteria</taxon>
        <taxon>Pseudomonadati</taxon>
        <taxon>Pseudomonadota</taxon>
        <taxon>Alphaproteobacteria</taxon>
        <taxon>Hyphomicrobiales</taxon>
        <taxon>Amorphaceae</taxon>
        <taxon>Amorphus</taxon>
    </lineage>
</organism>
<keyword evidence="2" id="KW-0813">Transport</keyword>
<dbReference type="PANTHER" id="PTHR12219">
    <property type="entry name" value="NADH-UBIQUINONE OXIDOREDUCTASE"/>
    <property type="match status" value="1"/>
</dbReference>
<proteinExistence type="predicted"/>
<dbReference type="Proteomes" id="UP001229244">
    <property type="component" value="Unassembled WGS sequence"/>
</dbReference>
<keyword evidence="6" id="KW-0472">Membrane</keyword>
<keyword evidence="3" id="KW-0679">Respiratory chain</keyword>
<accession>A0AAE3VR35</accession>
<evidence type="ECO:0000256" key="6">
    <source>
        <dbReference type="ARBA" id="ARBA00023136"/>
    </source>
</evidence>
<evidence type="ECO:0008006" key="9">
    <source>
        <dbReference type="Google" id="ProtNLM"/>
    </source>
</evidence>
<evidence type="ECO:0000256" key="5">
    <source>
        <dbReference type="ARBA" id="ARBA00022982"/>
    </source>
</evidence>
<keyword evidence="5" id="KW-0249">Electron transport</keyword>
<evidence type="ECO:0000256" key="2">
    <source>
        <dbReference type="ARBA" id="ARBA00022448"/>
    </source>
</evidence>
<protein>
    <recommendedName>
        <fullName evidence="9">ETC complex I subunit</fullName>
    </recommendedName>
</protein>
<dbReference type="Pfam" id="PF04800">
    <property type="entry name" value="NDUS4"/>
    <property type="match status" value="1"/>
</dbReference>
<dbReference type="GO" id="GO:0016020">
    <property type="term" value="C:membrane"/>
    <property type="evidence" value="ECO:0007669"/>
    <property type="project" value="UniProtKB-SubCell"/>
</dbReference>
<evidence type="ECO:0000256" key="1">
    <source>
        <dbReference type="ARBA" id="ARBA00004370"/>
    </source>
</evidence>
<gene>
    <name evidence="7" type="ORF">J2S73_002885</name>
</gene>
<comment type="caution">
    <text evidence="7">The sequence shown here is derived from an EMBL/GenBank/DDBJ whole genome shotgun (WGS) entry which is preliminary data.</text>
</comment>
<keyword evidence="8" id="KW-1185">Reference proteome</keyword>
<evidence type="ECO:0000313" key="8">
    <source>
        <dbReference type="Proteomes" id="UP001229244"/>
    </source>
</evidence>
<comment type="subcellular location">
    <subcellularLocation>
        <location evidence="1">Membrane</location>
    </subcellularLocation>
</comment>
<dbReference type="InterPro" id="IPR038532">
    <property type="entry name" value="NDUFS4-like_sf"/>
</dbReference>
<dbReference type="InterPro" id="IPR006885">
    <property type="entry name" value="NADH_UbQ_FeS_4_mit-like"/>
</dbReference>
<dbReference type="PANTHER" id="PTHR12219:SF8">
    <property type="entry name" value="NADH DEHYDROGENASE [UBIQUINONE] IRON-SULFUR PROTEIN 4, MITOCHONDRIAL"/>
    <property type="match status" value="1"/>
</dbReference>
<reference evidence="7" key="1">
    <citation type="submission" date="2023-07" db="EMBL/GenBank/DDBJ databases">
        <title>Genomic Encyclopedia of Type Strains, Phase IV (KMG-IV): sequencing the most valuable type-strain genomes for metagenomic binning, comparative biology and taxonomic classification.</title>
        <authorList>
            <person name="Goeker M."/>
        </authorList>
    </citation>
    <scope>NUCLEOTIDE SEQUENCE</scope>
    <source>
        <strain evidence="7">DSM 21202</strain>
    </source>
</reference>
<name>A0AAE3VR35_9HYPH</name>
<evidence type="ECO:0000256" key="3">
    <source>
        <dbReference type="ARBA" id="ARBA00022660"/>
    </source>
</evidence>
<dbReference type="EMBL" id="JAUSUL010000002">
    <property type="protein sequence ID" value="MDQ0316428.1"/>
    <property type="molecule type" value="Genomic_DNA"/>
</dbReference>
<keyword evidence="4" id="KW-0809">Transit peptide</keyword>
<dbReference type="Gene3D" id="3.30.160.190">
    <property type="entry name" value="atu1810 like domain"/>
    <property type="match status" value="1"/>
</dbReference>
<evidence type="ECO:0000313" key="7">
    <source>
        <dbReference type="EMBL" id="MDQ0316428.1"/>
    </source>
</evidence>
<dbReference type="RefSeq" id="WP_306886248.1">
    <property type="nucleotide sequence ID" value="NZ_JAUSUL010000002.1"/>
</dbReference>
<dbReference type="AlphaFoldDB" id="A0AAE3VR35"/>
<dbReference type="GO" id="GO:0022900">
    <property type="term" value="P:electron transport chain"/>
    <property type="evidence" value="ECO:0007669"/>
    <property type="project" value="InterPro"/>
</dbReference>